<feature type="signal peptide" evidence="1">
    <location>
        <begin position="1"/>
        <end position="20"/>
    </location>
</feature>
<organism evidence="3">
    <name type="scientific">Alexandrium andersonii</name>
    <dbReference type="NCBI Taxonomy" id="327968"/>
    <lineage>
        <taxon>Eukaryota</taxon>
        <taxon>Sar</taxon>
        <taxon>Alveolata</taxon>
        <taxon>Dinophyceae</taxon>
        <taxon>Gonyaulacales</taxon>
        <taxon>Pyrocystaceae</taxon>
        <taxon>Alexandrium</taxon>
    </lineage>
</organism>
<sequence length="180" mass="19920">MAALNLALGLLAALAAQTAAVGDGSSLVQMDVGWSMMPFAGMKASSSSSSSLKAAILFDEEDLCWETSQKNLGPKVMALKMSPISDKFVREPVALNSTCAEQGFPTLVTQLDPCYKDSSVFKKDTSQVKKKTPGYQAAQFYELNVKEKRYWIHKHCFPKNVNNVEKYVNTKLDRYYKMLG</sequence>
<proteinExistence type="predicted"/>
<evidence type="ECO:0000313" key="3">
    <source>
        <dbReference type="EMBL" id="CAD9368989.1"/>
    </source>
</evidence>
<reference evidence="3" key="1">
    <citation type="submission" date="2021-01" db="EMBL/GenBank/DDBJ databases">
        <authorList>
            <person name="Corre E."/>
            <person name="Pelletier E."/>
            <person name="Niang G."/>
            <person name="Scheremetjew M."/>
            <person name="Finn R."/>
            <person name="Kale V."/>
            <person name="Holt S."/>
            <person name="Cochrane G."/>
            <person name="Meng A."/>
            <person name="Brown T."/>
            <person name="Cohen L."/>
        </authorList>
    </citation>
    <scope>NUCLEOTIDE SEQUENCE</scope>
    <source>
        <strain evidence="3">CCMP2222</strain>
    </source>
</reference>
<gene>
    <name evidence="2" type="ORF">AAND1436_LOCUS3978</name>
    <name evidence="3" type="ORF">AAND1436_LOCUS3979</name>
</gene>
<accession>A0A6U6IZQ1</accession>
<evidence type="ECO:0000313" key="2">
    <source>
        <dbReference type="EMBL" id="CAD9368985.1"/>
    </source>
</evidence>
<name>A0A6U6IZQ1_9DINO</name>
<dbReference type="EMBL" id="HBGQ01008038">
    <property type="protein sequence ID" value="CAD9368985.1"/>
    <property type="molecule type" value="Transcribed_RNA"/>
</dbReference>
<evidence type="ECO:0000256" key="1">
    <source>
        <dbReference type="SAM" id="SignalP"/>
    </source>
</evidence>
<dbReference type="EMBL" id="HBGQ01008039">
    <property type="protein sequence ID" value="CAD9368989.1"/>
    <property type="molecule type" value="Transcribed_RNA"/>
</dbReference>
<dbReference type="AlphaFoldDB" id="A0A6U6IZQ1"/>
<feature type="chain" id="PRO_5036192406" evidence="1">
    <location>
        <begin position="21"/>
        <end position="180"/>
    </location>
</feature>
<protein>
    <submittedName>
        <fullName evidence="3">Uncharacterized protein</fullName>
    </submittedName>
</protein>
<keyword evidence="1" id="KW-0732">Signal</keyword>